<reference evidence="6" key="1">
    <citation type="submission" date="2018-07" db="EMBL/GenBank/DDBJ databases">
        <title>Complete genome sequence of Sphingomonas bisphenolicum strain AO1, a bisphenol A degradative bacterium isolated from Japanese farm field.</title>
        <authorList>
            <person name="Murakami M."/>
            <person name="Koh M."/>
            <person name="Koba S."/>
            <person name="Matsumura Y."/>
        </authorList>
    </citation>
    <scope>NUCLEOTIDE SEQUENCE</scope>
    <source>
        <strain evidence="6">AO1</strain>
    </source>
</reference>
<dbReference type="Pfam" id="PF00196">
    <property type="entry name" value="GerE"/>
    <property type="match status" value="1"/>
</dbReference>
<proteinExistence type="predicted"/>
<dbReference type="Gene3D" id="1.10.10.10">
    <property type="entry name" value="Winged helix-like DNA-binding domain superfamily/Winged helix DNA-binding domain"/>
    <property type="match status" value="1"/>
</dbReference>
<evidence type="ECO:0000256" key="4">
    <source>
        <dbReference type="SAM" id="MobiDB-lite"/>
    </source>
</evidence>
<dbReference type="RefSeq" id="WP_390902480.1">
    <property type="nucleotide sequence ID" value="NZ_AP018818.1"/>
</dbReference>
<keyword evidence="1" id="KW-0805">Transcription regulation</keyword>
<dbReference type="InterPro" id="IPR016032">
    <property type="entry name" value="Sig_transdc_resp-reg_C-effctor"/>
</dbReference>
<dbReference type="PROSITE" id="PS00622">
    <property type="entry name" value="HTH_LUXR_1"/>
    <property type="match status" value="1"/>
</dbReference>
<dbReference type="EMBL" id="AP018818">
    <property type="protein sequence ID" value="BBF72260.1"/>
    <property type="molecule type" value="Genomic_DNA"/>
</dbReference>
<gene>
    <name evidence="6" type="ORF">SBA_ch2_7930</name>
</gene>
<dbReference type="SMART" id="SM00421">
    <property type="entry name" value="HTH_LUXR"/>
    <property type="match status" value="1"/>
</dbReference>
<dbReference type="InterPro" id="IPR036388">
    <property type="entry name" value="WH-like_DNA-bd_sf"/>
</dbReference>
<evidence type="ECO:0000256" key="1">
    <source>
        <dbReference type="ARBA" id="ARBA00023015"/>
    </source>
</evidence>
<sequence>MFIALDLHNSSDQRDFRQPARPHEPPALTPTQMKVLRCVHSGLLNKQIAYELGMAEATVKVHMTALMRKLNVRNRTQAAIAARNLGWLRAAPGWPAD</sequence>
<dbReference type="SUPFAM" id="SSF46894">
    <property type="entry name" value="C-terminal effector domain of the bipartite response regulators"/>
    <property type="match status" value="1"/>
</dbReference>
<dbReference type="PANTHER" id="PTHR44688">
    <property type="entry name" value="DNA-BINDING TRANSCRIPTIONAL ACTIVATOR DEVR_DOSR"/>
    <property type="match status" value="1"/>
</dbReference>
<dbReference type="PROSITE" id="PS50043">
    <property type="entry name" value="HTH_LUXR_2"/>
    <property type="match status" value="1"/>
</dbReference>
<dbReference type="Proteomes" id="UP001059971">
    <property type="component" value="Chromosome 2"/>
</dbReference>
<accession>A0ABM7GAG8</accession>
<dbReference type="CDD" id="cd06170">
    <property type="entry name" value="LuxR_C_like"/>
    <property type="match status" value="1"/>
</dbReference>
<keyword evidence="7" id="KW-1185">Reference proteome</keyword>
<evidence type="ECO:0000313" key="6">
    <source>
        <dbReference type="EMBL" id="BBF72260.1"/>
    </source>
</evidence>
<evidence type="ECO:0000256" key="2">
    <source>
        <dbReference type="ARBA" id="ARBA00023125"/>
    </source>
</evidence>
<dbReference type="PANTHER" id="PTHR44688:SF16">
    <property type="entry name" value="DNA-BINDING TRANSCRIPTIONAL ACTIVATOR DEVR_DOSR"/>
    <property type="match status" value="1"/>
</dbReference>
<name>A0ABM7GAG8_9SPHN</name>
<feature type="domain" description="HTH luxR-type" evidence="5">
    <location>
        <begin position="21"/>
        <end position="86"/>
    </location>
</feature>
<dbReference type="PRINTS" id="PR00038">
    <property type="entry name" value="HTHLUXR"/>
</dbReference>
<dbReference type="InterPro" id="IPR000792">
    <property type="entry name" value="Tscrpt_reg_LuxR_C"/>
</dbReference>
<keyword evidence="3" id="KW-0804">Transcription</keyword>
<evidence type="ECO:0000313" key="7">
    <source>
        <dbReference type="Proteomes" id="UP001059971"/>
    </source>
</evidence>
<evidence type="ECO:0000259" key="5">
    <source>
        <dbReference type="PROSITE" id="PS50043"/>
    </source>
</evidence>
<feature type="region of interest" description="Disordered" evidence="4">
    <location>
        <begin position="8"/>
        <end position="28"/>
    </location>
</feature>
<protein>
    <recommendedName>
        <fullName evidence="5">HTH luxR-type domain-containing protein</fullName>
    </recommendedName>
</protein>
<organism evidence="6 7">
    <name type="scientific">Sphingomonas bisphenolicum</name>
    <dbReference type="NCBI Taxonomy" id="296544"/>
    <lineage>
        <taxon>Bacteria</taxon>
        <taxon>Pseudomonadati</taxon>
        <taxon>Pseudomonadota</taxon>
        <taxon>Alphaproteobacteria</taxon>
        <taxon>Sphingomonadales</taxon>
        <taxon>Sphingomonadaceae</taxon>
        <taxon>Sphingomonas</taxon>
    </lineage>
</organism>
<keyword evidence="2" id="KW-0238">DNA-binding</keyword>
<evidence type="ECO:0000256" key="3">
    <source>
        <dbReference type="ARBA" id="ARBA00023163"/>
    </source>
</evidence>
<feature type="compositionally biased region" description="Basic and acidic residues" evidence="4">
    <location>
        <begin position="9"/>
        <end position="24"/>
    </location>
</feature>